<evidence type="ECO:0000313" key="13">
    <source>
        <dbReference type="RefSeq" id="XP_022138050.1"/>
    </source>
</evidence>
<sequence length="206" mass="23206">MTIDLSRNKLSGEIPNEITKFVYLGTLNLSNNHFVGTIPKNIGAMQQLETLDLSCNHLSGNIPASLNSLHFLEHLNLSFNNLTGSIPRGNQLQTLEDPSIYEGNPFLCGSLLHAKCPWDANGLVPVISTSEEDGEKNESEIIMFGFYISMAIGFPVGLNVLFFAIFTSRRRRICYFCLVDRVSCVILEKIGFFPTPVRRMRRRRSY</sequence>
<organism evidence="12 13">
    <name type="scientific">Momordica charantia</name>
    <name type="common">Bitter gourd</name>
    <name type="synonym">Balsam pear</name>
    <dbReference type="NCBI Taxonomy" id="3673"/>
    <lineage>
        <taxon>Eukaryota</taxon>
        <taxon>Viridiplantae</taxon>
        <taxon>Streptophyta</taxon>
        <taxon>Embryophyta</taxon>
        <taxon>Tracheophyta</taxon>
        <taxon>Spermatophyta</taxon>
        <taxon>Magnoliopsida</taxon>
        <taxon>eudicotyledons</taxon>
        <taxon>Gunneridae</taxon>
        <taxon>Pentapetalae</taxon>
        <taxon>rosids</taxon>
        <taxon>fabids</taxon>
        <taxon>Cucurbitales</taxon>
        <taxon>Cucurbitaceae</taxon>
        <taxon>Momordiceae</taxon>
        <taxon>Momordica</taxon>
    </lineage>
</organism>
<dbReference type="RefSeq" id="XP_022138050.1">
    <property type="nucleotide sequence ID" value="XM_022282358.1"/>
</dbReference>
<keyword evidence="6" id="KW-0677">Repeat</keyword>
<name>A0A6J1C8C6_MOMCH</name>
<evidence type="ECO:0000313" key="12">
    <source>
        <dbReference type="Proteomes" id="UP000504603"/>
    </source>
</evidence>
<reference evidence="13" key="1">
    <citation type="submission" date="2025-08" db="UniProtKB">
        <authorList>
            <consortium name="RefSeq"/>
        </authorList>
    </citation>
    <scope>IDENTIFICATION</scope>
    <source>
        <strain evidence="13">OHB3-1</strain>
    </source>
</reference>
<dbReference type="Pfam" id="PF00560">
    <property type="entry name" value="LRR_1"/>
    <property type="match status" value="1"/>
</dbReference>
<dbReference type="PROSITE" id="PS51450">
    <property type="entry name" value="LRR"/>
    <property type="match status" value="2"/>
</dbReference>
<evidence type="ECO:0000256" key="9">
    <source>
        <dbReference type="ARBA" id="ARBA00023170"/>
    </source>
</evidence>
<evidence type="ECO:0000256" key="8">
    <source>
        <dbReference type="ARBA" id="ARBA00023136"/>
    </source>
</evidence>
<dbReference type="InterPro" id="IPR001611">
    <property type="entry name" value="Leu-rich_rpt"/>
</dbReference>
<evidence type="ECO:0000256" key="3">
    <source>
        <dbReference type="ARBA" id="ARBA00022614"/>
    </source>
</evidence>
<keyword evidence="10" id="KW-0325">Glycoprotein</keyword>
<feature type="transmembrane region" description="Helical" evidence="11">
    <location>
        <begin position="144"/>
        <end position="166"/>
    </location>
</feature>
<evidence type="ECO:0000256" key="5">
    <source>
        <dbReference type="ARBA" id="ARBA00022729"/>
    </source>
</evidence>
<dbReference type="AlphaFoldDB" id="A0A6J1C8C6"/>
<keyword evidence="12" id="KW-1185">Reference proteome</keyword>
<dbReference type="GO" id="GO:0016020">
    <property type="term" value="C:membrane"/>
    <property type="evidence" value="ECO:0007669"/>
    <property type="project" value="UniProtKB-SubCell"/>
</dbReference>
<protein>
    <submittedName>
        <fullName evidence="13">Probable inactive leucine-rich repeat receptor-like protein kinase At1g66830</fullName>
    </submittedName>
</protein>
<dbReference type="PANTHER" id="PTHR48063:SF90">
    <property type="entry name" value="OS11G0565920 PROTEIN"/>
    <property type="match status" value="1"/>
</dbReference>
<proteinExistence type="inferred from homology"/>
<evidence type="ECO:0000256" key="10">
    <source>
        <dbReference type="ARBA" id="ARBA00023180"/>
    </source>
</evidence>
<keyword evidence="3" id="KW-0433">Leucine-rich repeat</keyword>
<dbReference type="InterPro" id="IPR032675">
    <property type="entry name" value="LRR_dom_sf"/>
</dbReference>
<keyword evidence="8 11" id="KW-0472">Membrane</keyword>
<dbReference type="PANTHER" id="PTHR48063">
    <property type="entry name" value="LRR RECEPTOR-LIKE KINASE"/>
    <property type="match status" value="1"/>
</dbReference>
<evidence type="ECO:0000256" key="11">
    <source>
        <dbReference type="SAM" id="Phobius"/>
    </source>
</evidence>
<evidence type="ECO:0000256" key="2">
    <source>
        <dbReference type="ARBA" id="ARBA00009592"/>
    </source>
</evidence>
<gene>
    <name evidence="13" type="primary">LOC111009308</name>
</gene>
<keyword evidence="9" id="KW-0675">Receptor</keyword>
<accession>A0A6J1C8C6</accession>
<keyword evidence="4 11" id="KW-0812">Transmembrane</keyword>
<evidence type="ECO:0000256" key="4">
    <source>
        <dbReference type="ARBA" id="ARBA00022692"/>
    </source>
</evidence>
<dbReference type="KEGG" id="mcha:111009308"/>
<dbReference type="InterPro" id="IPR046956">
    <property type="entry name" value="RLP23-like"/>
</dbReference>
<evidence type="ECO:0000256" key="6">
    <source>
        <dbReference type="ARBA" id="ARBA00022737"/>
    </source>
</evidence>
<dbReference type="Pfam" id="PF13855">
    <property type="entry name" value="LRR_8"/>
    <property type="match status" value="1"/>
</dbReference>
<dbReference type="SUPFAM" id="SSF52058">
    <property type="entry name" value="L domain-like"/>
    <property type="match status" value="1"/>
</dbReference>
<evidence type="ECO:0000256" key="7">
    <source>
        <dbReference type="ARBA" id="ARBA00022989"/>
    </source>
</evidence>
<dbReference type="Proteomes" id="UP000504603">
    <property type="component" value="Unplaced"/>
</dbReference>
<dbReference type="Gene3D" id="3.80.10.10">
    <property type="entry name" value="Ribonuclease Inhibitor"/>
    <property type="match status" value="1"/>
</dbReference>
<comment type="similarity">
    <text evidence="2">Belongs to the RLP family.</text>
</comment>
<comment type="subcellular location">
    <subcellularLocation>
        <location evidence="1">Membrane</location>
        <topology evidence="1">Single-pass type I membrane protein</topology>
    </subcellularLocation>
</comment>
<dbReference type="FunFam" id="3.80.10.10:FF:000111">
    <property type="entry name" value="LRR receptor-like serine/threonine-protein kinase ERECTA"/>
    <property type="match status" value="1"/>
</dbReference>
<evidence type="ECO:0000256" key="1">
    <source>
        <dbReference type="ARBA" id="ARBA00004479"/>
    </source>
</evidence>
<dbReference type="GeneID" id="111009308"/>
<keyword evidence="7 11" id="KW-1133">Transmembrane helix</keyword>
<keyword evidence="5" id="KW-0732">Signal</keyword>